<evidence type="ECO:0000256" key="9">
    <source>
        <dbReference type="ARBA" id="ARBA00043049"/>
    </source>
</evidence>
<dbReference type="RefSeq" id="WP_289999230.1">
    <property type="nucleotide sequence ID" value="NZ_JAUEPH010000002.1"/>
</dbReference>
<evidence type="ECO:0000259" key="10">
    <source>
        <dbReference type="Pfam" id="PF00849"/>
    </source>
</evidence>
<evidence type="ECO:0000256" key="3">
    <source>
        <dbReference type="ARBA" id="ARBA00036607"/>
    </source>
</evidence>
<name>A0ABT7YB87_9BACT</name>
<evidence type="ECO:0000256" key="6">
    <source>
        <dbReference type="ARBA" id="ARBA00040675"/>
    </source>
</evidence>
<dbReference type="Pfam" id="PF00849">
    <property type="entry name" value="PseudoU_synth_2"/>
    <property type="match status" value="1"/>
</dbReference>
<evidence type="ECO:0000313" key="12">
    <source>
        <dbReference type="Proteomes" id="UP001171916"/>
    </source>
</evidence>
<comment type="catalytic activity">
    <reaction evidence="3">
        <text>uridine(65) in tRNA = pseudouridine(65) in tRNA</text>
        <dbReference type="Rhea" id="RHEA:42536"/>
        <dbReference type="Rhea" id="RHEA-COMP:10103"/>
        <dbReference type="Rhea" id="RHEA-COMP:10104"/>
        <dbReference type="ChEBI" id="CHEBI:65314"/>
        <dbReference type="ChEBI" id="CHEBI:65315"/>
        <dbReference type="EC" id="5.4.99.26"/>
    </reaction>
</comment>
<dbReference type="EMBL" id="JAUEPH010000002">
    <property type="protein sequence ID" value="MDN3203670.1"/>
    <property type="molecule type" value="Genomic_DNA"/>
</dbReference>
<accession>A0ABT7YB87</accession>
<evidence type="ECO:0000313" key="11">
    <source>
        <dbReference type="EMBL" id="MDN3203670.1"/>
    </source>
</evidence>
<dbReference type="PANTHER" id="PTHR21600:SF56">
    <property type="entry name" value="TRNA PSEUDOURIDINE SYNTHASE C"/>
    <property type="match status" value="1"/>
</dbReference>
<evidence type="ECO:0000256" key="2">
    <source>
        <dbReference type="ARBA" id="ARBA00023235"/>
    </source>
</evidence>
<evidence type="ECO:0000256" key="7">
    <source>
        <dbReference type="ARBA" id="ARBA00041803"/>
    </source>
</evidence>
<reference evidence="11" key="1">
    <citation type="submission" date="2023-06" db="EMBL/GenBank/DDBJ databases">
        <title>Robiginitalea aurantiacus sp. nov. and Algoriphagus sediminis sp. nov., isolated from coastal sediment.</title>
        <authorList>
            <person name="Zhou Z.Y."/>
            <person name="An J."/>
            <person name="Jia Y.W."/>
            <person name="Du Z.J."/>
        </authorList>
    </citation>
    <scope>NUCLEOTIDE SEQUENCE</scope>
    <source>
        <strain evidence="11">C2-7</strain>
    </source>
</reference>
<dbReference type="InterPro" id="IPR020103">
    <property type="entry name" value="PsdUridine_synth_cat_dom_sf"/>
</dbReference>
<evidence type="ECO:0000256" key="8">
    <source>
        <dbReference type="ARBA" id="ARBA00041975"/>
    </source>
</evidence>
<sequence length="233" mass="27217">MKLEIIHEDEDIVAINKPAGLLVHKTRIDAYETLFALQILRDQIDHWVTPVHRLDKATSGLLLFSKKKAHLPFLKSQFESKEVDKYYLALCRGIPKERTGVIDYPLSNEYSNTKQEAISEYKLISETELPFNTTGRYPTSRYSLLEVSPKTGRTHQIRKHMAHMRHYIIGDKKHGDNRQNQFFESQFGNRNLLLHSRELRILHPTDQRQISLKAKLPDYFNRILDTCGLDSME</sequence>
<dbReference type="PANTHER" id="PTHR21600">
    <property type="entry name" value="MITOCHONDRIAL RNA PSEUDOURIDINE SYNTHASE"/>
    <property type="match status" value="1"/>
</dbReference>
<feature type="domain" description="Pseudouridine synthase RsuA/RluA-like" evidence="10">
    <location>
        <begin position="12"/>
        <end position="163"/>
    </location>
</feature>
<keyword evidence="12" id="KW-1185">Reference proteome</keyword>
<dbReference type="EC" id="5.4.99.26" evidence="5"/>
<keyword evidence="1" id="KW-0819">tRNA processing</keyword>
<keyword evidence="2" id="KW-0413">Isomerase</keyword>
<dbReference type="InterPro" id="IPR050188">
    <property type="entry name" value="RluA_PseudoU_synthase"/>
</dbReference>
<dbReference type="PROSITE" id="PS01129">
    <property type="entry name" value="PSI_RLU"/>
    <property type="match status" value="1"/>
</dbReference>
<dbReference type="InterPro" id="IPR006224">
    <property type="entry name" value="PsdUridine_synth_RluA-like_CS"/>
</dbReference>
<dbReference type="SUPFAM" id="SSF55120">
    <property type="entry name" value="Pseudouridine synthase"/>
    <property type="match status" value="1"/>
</dbReference>
<comment type="function">
    <text evidence="4">Responsible for synthesis of pseudouridine from uracil-65 in transfer RNAs.</text>
</comment>
<dbReference type="Proteomes" id="UP001171916">
    <property type="component" value="Unassembled WGS sequence"/>
</dbReference>
<evidence type="ECO:0000256" key="4">
    <source>
        <dbReference type="ARBA" id="ARBA00037670"/>
    </source>
</evidence>
<gene>
    <name evidence="11" type="ORF">QVH07_05900</name>
</gene>
<comment type="caution">
    <text evidence="11">The sequence shown here is derived from an EMBL/GenBank/DDBJ whole genome shotgun (WGS) entry which is preliminary data.</text>
</comment>
<dbReference type="InterPro" id="IPR006145">
    <property type="entry name" value="PsdUridine_synth_RsuA/RluA"/>
</dbReference>
<protein>
    <recommendedName>
        <fullName evidence="6">tRNA pseudouridine synthase C</fullName>
        <ecNumber evidence="5">5.4.99.26</ecNumber>
    </recommendedName>
    <alternativeName>
        <fullName evidence="8">tRNA pseudouridine(65) synthase</fullName>
    </alternativeName>
    <alternativeName>
        <fullName evidence="9">tRNA pseudouridylate synthase C</fullName>
    </alternativeName>
    <alternativeName>
        <fullName evidence="7">tRNA-uridine isomerase C</fullName>
    </alternativeName>
</protein>
<dbReference type="Gene3D" id="3.30.2350.10">
    <property type="entry name" value="Pseudouridine synthase"/>
    <property type="match status" value="1"/>
</dbReference>
<evidence type="ECO:0000256" key="5">
    <source>
        <dbReference type="ARBA" id="ARBA00038943"/>
    </source>
</evidence>
<evidence type="ECO:0000256" key="1">
    <source>
        <dbReference type="ARBA" id="ARBA00022694"/>
    </source>
</evidence>
<organism evidence="11 12">
    <name type="scientific">Algoriphagus sediminis</name>
    <dbReference type="NCBI Taxonomy" id="3057113"/>
    <lineage>
        <taxon>Bacteria</taxon>
        <taxon>Pseudomonadati</taxon>
        <taxon>Bacteroidota</taxon>
        <taxon>Cytophagia</taxon>
        <taxon>Cytophagales</taxon>
        <taxon>Cyclobacteriaceae</taxon>
        <taxon>Algoriphagus</taxon>
    </lineage>
</organism>
<proteinExistence type="predicted"/>